<feature type="compositionally biased region" description="Polar residues" evidence="1">
    <location>
        <begin position="46"/>
        <end position="61"/>
    </location>
</feature>
<feature type="region of interest" description="Disordered" evidence="1">
    <location>
        <begin position="45"/>
        <end position="170"/>
    </location>
</feature>
<proteinExistence type="predicted"/>
<sequence>MASLSPWALSDPAWLRVAWVASLVLGSLGVWALFLLCSLRGRQPPSLWTGQQLGGSKSQTTSEKRRKKSAKGKLPPSQRKEQAAPSGPDSAPLAATKQQEVMSSSRRKEKPKMAEESSSGSSGGSPSPGDTLPWNLPKHQRTKRTKASSGNGTVLDPAERAVIRIAGREG</sequence>
<evidence type="ECO:0000313" key="3">
    <source>
        <dbReference type="EMBL" id="CAI5778748.1"/>
    </source>
</evidence>
<organism evidence="3 4">
    <name type="scientific">Podarcis lilfordi</name>
    <name type="common">Lilford's wall lizard</name>
    <dbReference type="NCBI Taxonomy" id="74358"/>
    <lineage>
        <taxon>Eukaryota</taxon>
        <taxon>Metazoa</taxon>
        <taxon>Chordata</taxon>
        <taxon>Craniata</taxon>
        <taxon>Vertebrata</taxon>
        <taxon>Euteleostomi</taxon>
        <taxon>Lepidosauria</taxon>
        <taxon>Squamata</taxon>
        <taxon>Bifurcata</taxon>
        <taxon>Unidentata</taxon>
        <taxon>Episquamata</taxon>
        <taxon>Laterata</taxon>
        <taxon>Lacertibaenia</taxon>
        <taxon>Lacertidae</taxon>
        <taxon>Podarcis</taxon>
    </lineage>
</organism>
<dbReference type="Proteomes" id="UP001178461">
    <property type="component" value="Chromosome 7"/>
</dbReference>
<keyword evidence="2" id="KW-1133">Transmembrane helix</keyword>
<gene>
    <name evidence="3" type="ORF">PODLI_1B016536</name>
</gene>
<dbReference type="EMBL" id="OX395132">
    <property type="protein sequence ID" value="CAI5778748.1"/>
    <property type="molecule type" value="Genomic_DNA"/>
</dbReference>
<evidence type="ECO:0000256" key="1">
    <source>
        <dbReference type="SAM" id="MobiDB-lite"/>
    </source>
</evidence>
<evidence type="ECO:0000256" key="2">
    <source>
        <dbReference type="SAM" id="Phobius"/>
    </source>
</evidence>
<dbReference type="AlphaFoldDB" id="A0AA35PB30"/>
<feature type="compositionally biased region" description="Basic and acidic residues" evidence="1">
    <location>
        <begin position="157"/>
        <end position="170"/>
    </location>
</feature>
<protein>
    <submittedName>
        <fullName evidence="3">Uncharacterized protein</fullName>
    </submittedName>
</protein>
<keyword evidence="4" id="KW-1185">Reference proteome</keyword>
<evidence type="ECO:0000313" key="4">
    <source>
        <dbReference type="Proteomes" id="UP001178461"/>
    </source>
</evidence>
<feature type="compositionally biased region" description="Low complexity" evidence="1">
    <location>
        <begin position="117"/>
        <end position="129"/>
    </location>
</feature>
<keyword evidence="2" id="KW-0812">Transmembrane</keyword>
<reference evidence="3" key="1">
    <citation type="submission" date="2022-12" db="EMBL/GenBank/DDBJ databases">
        <authorList>
            <person name="Alioto T."/>
            <person name="Alioto T."/>
            <person name="Gomez Garrido J."/>
        </authorList>
    </citation>
    <scope>NUCLEOTIDE SEQUENCE</scope>
</reference>
<keyword evidence="2" id="KW-0472">Membrane</keyword>
<name>A0AA35PB30_9SAUR</name>
<feature type="transmembrane region" description="Helical" evidence="2">
    <location>
        <begin position="13"/>
        <end position="36"/>
    </location>
</feature>
<accession>A0AA35PB30</accession>